<gene>
    <name evidence="2" type="ORF">Poly41_28330</name>
</gene>
<dbReference type="Proteomes" id="UP000319143">
    <property type="component" value="Unassembled WGS sequence"/>
</dbReference>
<evidence type="ECO:0000259" key="1">
    <source>
        <dbReference type="Pfam" id="PF10000"/>
    </source>
</evidence>
<evidence type="ECO:0000313" key="2">
    <source>
        <dbReference type="EMBL" id="TWU38357.1"/>
    </source>
</evidence>
<sequence length="175" mass="19233">MKESRRWTALTPSCNLPYSFVLKELLPFKANALPMNGETNLRTLLQNMQPELQDGEFVFCTMEPAAAFGLCLSPRGQFLESEGLTLILAKAEAEANELACSFPCRMITLRIHSSLEAVGFLAVVTENLAQRGIGVNAISAYFHDHLFVPLDQADEAMNVLKEIVQNPGTGPDDFA</sequence>
<protein>
    <submittedName>
        <fullName evidence="2">ACT domain protein</fullName>
    </submittedName>
</protein>
<keyword evidence="3" id="KW-1185">Reference proteome</keyword>
<dbReference type="SUPFAM" id="SSF55021">
    <property type="entry name" value="ACT-like"/>
    <property type="match status" value="2"/>
</dbReference>
<accession>A0A5C6DR59</accession>
<dbReference type="EMBL" id="SJPV01000004">
    <property type="protein sequence ID" value="TWU38357.1"/>
    <property type="molecule type" value="Genomic_DNA"/>
</dbReference>
<dbReference type="PANTHER" id="PTHR39199">
    <property type="entry name" value="BLR5128 PROTEIN"/>
    <property type="match status" value="1"/>
</dbReference>
<dbReference type="InterPro" id="IPR045865">
    <property type="entry name" value="ACT-like_dom_sf"/>
</dbReference>
<name>A0A5C6DR59_9BACT</name>
<proteinExistence type="predicted"/>
<dbReference type="PANTHER" id="PTHR39199:SF1">
    <property type="entry name" value="BLR5128 PROTEIN"/>
    <property type="match status" value="1"/>
</dbReference>
<feature type="domain" description="DUF2241" evidence="1">
    <location>
        <begin position="36"/>
        <end position="105"/>
    </location>
</feature>
<dbReference type="InterPro" id="IPR018717">
    <property type="entry name" value="DUF2241"/>
</dbReference>
<dbReference type="Gene3D" id="3.30.2130.10">
    <property type="entry name" value="VC0802-like"/>
    <property type="match status" value="1"/>
</dbReference>
<dbReference type="AlphaFoldDB" id="A0A5C6DR59"/>
<dbReference type="Pfam" id="PF10000">
    <property type="entry name" value="ACT_3"/>
    <property type="match status" value="1"/>
</dbReference>
<organism evidence="2 3">
    <name type="scientific">Novipirellula artificiosorum</name>
    <dbReference type="NCBI Taxonomy" id="2528016"/>
    <lineage>
        <taxon>Bacteria</taxon>
        <taxon>Pseudomonadati</taxon>
        <taxon>Planctomycetota</taxon>
        <taxon>Planctomycetia</taxon>
        <taxon>Pirellulales</taxon>
        <taxon>Pirellulaceae</taxon>
        <taxon>Novipirellula</taxon>
    </lineage>
</organism>
<evidence type="ECO:0000313" key="3">
    <source>
        <dbReference type="Proteomes" id="UP000319143"/>
    </source>
</evidence>
<comment type="caution">
    <text evidence="2">The sequence shown here is derived from an EMBL/GenBank/DDBJ whole genome shotgun (WGS) entry which is preliminary data.</text>
</comment>
<reference evidence="2 3" key="1">
    <citation type="submission" date="2019-02" db="EMBL/GenBank/DDBJ databases">
        <title>Deep-cultivation of Planctomycetes and their phenomic and genomic characterization uncovers novel biology.</title>
        <authorList>
            <person name="Wiegand S."/>
            <person name="Jogler M."/>
            <person name="Boedeker C."/>
            <person name="Pinto D."/>
            <person name="Vollmers J."/>
            <person name="Rivas-Marin E."/>
            <person name="Kohn T."/>
            <person name="Peeters S.H."/>
            <person name="Heuer A."/>
            <person name="Rast P."/>
            <person name="Oberbeckmann S."/>
            <person name="Bunk B."/>
            <person name="Jeske O."/>
            <person name="Meyerdierks A."/>
            <person name="Storesund J.E."/>
            <person name="Kallscheuer N."/>
            <person name="Luecker S."/>
            <person name="Lage O.M."/>
            <person name="Pohl T."/>
            <person name="Merkel B.J."/>
            <person name="Hornburger P."/>
            <person name="Mueller R.-W."/>
            <person name="Bruemmer F."/>
            <person name="Labrenz M."/>
            <person name="Spormann A.M."/>
            <person name="Op Den Camp H."/>
            <person name="Overmann J."/>
            <person name="Amann R."/>
            <person name="Jetten M.S.M."/>
            <person name="Mascher T."/>
            <person name="Medema M.H."/>
            <person name="Devos D.P."/>
            <person name="Kaster A.-K."/>
            <person name="Ovreas L."/>
            <person name="Rohde M."/>
            <person name="Galperin M.Y."/>
            <person name="Jogler C."/>
        </authorList>
    </citation>
    <scope>NUCLEOTIDE SEQUENCE [LARGE SCALE GENOMIC DNA]</scope>
    <source>
        <strain evidence="2 3">Poly41</strain>
    </source>
</reference>